<comment type="caution">
    <text evidence="1">The sequence shown here is derived from an EMBL/GenBank/DDBJ whole genome shotgun (WGS) entry which is preliminary data.</text>
</comment>
<evidence type="ECO:0000313" key="1">
    <source>
        <dbReference type="EMBL" id="MBD2846186.1"/>
    </source>
</evidence>
<reference evidence="1" key="1">
    <citation type="submission" date="2020-09" db="EMBL/GenBank/DDBJ databases">
        <title>A novel bacterium of genus Paenibacillus, isolated from South China Sea.</title>
        <authorList>
            <person name="Huang H."/>
            <person name="Mo K."/>
            <person name="Hu Y."/>
        </authorList>
    </citation>
    <scope>NUCLEOTIDE SEQUENCE</scope>
    <source>
        <strain evidence="1">IB182496</strain>
    </source>
</reference>
<dbReference type="Proteomes" id="UP000621560">
    <property type="component" value="Unassembled WGS sequence"/>
</dbReference>
<gene>
    <name evidence="1" type="ORF">IDH44_13350</name>
</gene>
<organism evidence="1 2">
    <name type="scientific">Paenibacillus sabuli</name>
    <dbReference type="NCBI Taxonomy" id="2772509"/>
    <lineage>
        <taxon>Bacteria</taxon>
        <taxon>Bacillati</taxon>
        <taxon>Bacillota</taxon>
        <taxon>Bacilli</taxon>
        <taxon>Bacillales</taxon>
        <taxon>Paenibacillaceae</taxon>
        <taxon>Paenibacillus</taxon>
    </lineage>
</organism>
<dbReference type="Pfam" id="PF10844">
    <property type="entry name" value="DUF2577"/>
    <property type="match status" value="1"/>
</dbReference>
<keyword evidence="2" id="KW-1185">Reference proteome</keyword>
<protein>
    <submittedName>
        <fullName evidence="1">DUF2577 domain-containing protein</fullName>
    </submittedName>
</protein>
<proteinExistence type="predicted"/>
<evidence type="ECO:0000313" key="2">
    <source>
        <dbReference type="Proteomes" id="UP000621560"/>
    </source>
</evidence>
<dbReference type="AlphaFoldDB" id="A0A927BUL8"/>
<sequence>MAGMLDLIKAAGASAVEAGAPVQLRYGVVASVEPLAITVDQRFSLTRPFLVLTAALQRLTVSVDGSERVVRPGLQPGERVLLVRMQGGQQYVVLDKVVEA</sequence>
<name>A0A927BUL8_9BACL</name>
<accession>A0A927BUL8</accession>
<dbReference type="InterPro" id="IPR022555">
    <property type="entry name" value="DUF2577"/>
</dbReference>
<dbReference type="EMBL" id="JACXIZ010000021">
    <property type="protein sequence ID" value="MBD2846186.1"/>
    <property type="molecule type" value="Genomic_DNA"/>
</dbReference>
<dbReference type="RefSeq" id="WP_190918379.1">
    <property type="nucleotide sequence ID" value="NZ_JACXIZ010000021.1"/>
</dbReference>